<gene>
    <name evidence="1" type="ORF">R3P38DRAFT_2826394</name>
</gene>
<proteinExistence type="predicted"/>
<comment type="caution">
    <text evidence="1">The sequence shown here is derived from an EMBL/GenBank/DDBJ whole genome shotgun (WGS) entry which is preliminary data.</text>
</comment>
<organism evidence="1 2">
    <name type="scientific">Favolaschia claudopus</name>
    <dbReference type="NCBI Taxonomy" id="2862362"/>
    <lineage>
        <taxon>Eukaryota</taxon>
        <taxon>Fungi</taxon>
        <taxon>Dikarya</taxon>
        <taxon>Basidiomycota</taxon>
        <taxon>Agaricomycotina</taxon>
        <taxon>Agaricomycetes</taxon>
        <taxon>Agaricomycetidae</taxon>
        <taxon>Agaricales</taxon>
        <taxon>Marasmiineae</taxon>
        <taxon>Mycenaceae</taxon>
        <taxon>Favolaschia</taxon>
    </lineage>
</organism>
<reference evidence="1 2" key="1">
    <citation type="journal article" date="2024" name="J Genomics">
        <title>Draft genome sequencing and assembly of Favolaschia claudopus CIRM-BRFM 2984 isolated from oak limbs.</title>
        <authorList>
            <person name="Navarro D."/>
            <person name="Drula E."/>
            <person name="Chaduli D."/>
            <person name="Cazenave R."/>
            <person name="Ahrendt S."/>
            <person name="Wang J."/>
            <person name="Lipzen A."/>
            <person name="Daum C."/>
            <person name="Barry K."/>
            <person name="Grigoriev I.V."/>
            <person name="Favel A."/>
            <person name="Rosso M.N."/>
            <person name="Martin F."/>
        </authorList>
    </citation>
    <scope>NUCLEOTIDE SEQUENCE [LARGE SCALE GENOMIC DNA]</scope>
    <source>
        <strain evidence="1 2">CIRM-BRFM 2984</strain>
    </source>
</reference>
<protein>
    <submittedName>
        <fullName evidence="1">Uncharacterized protein</fullName>
    </submittedName>
</protein>
<dbReference type="Proteomes" id="UP001362999">
    <property type="component" value="Unassembled WGS sequence"/>
</dbReference>
<evidence type="ECO:0000313" key="1">
    <source>
        <dbReference type="EMBL" id="KAK7064787.1"/>
    </source>
</evidence>
<dbReference type="AlphaFoldDB" id="A0AAW0EHA1"/>
<dbReference type="EMBL" id="JAWWNJ010000001">
    <property type="protein sequence ID" value="KAK7064787.1"/>
    <property type="molecule type" value="Genomic_DNA"/>
</dbReference>
<evidence type="ECO:0000313" key="2">
    <source>
        <dbReference type="Proteomes" id="UP001362999"/>
    </source>
</evidence>
<keyword evidence="2" id="KW-1185">Reference proteome</keyword>
<accession>A0AAW0EHA1</accession>
<sequence length="65" mass="7541">MRRLQSLIQELNDEVYNPAGLNILWPRKVAFLFVTDGSTLTHSFADGNRILCEFHVSYPPYHPNH</sequence>
<name>A0AAW0EHA1_9AGAR</name>